<keyword evidence="1" id="KW-1185">Reference proteome</keyword>
<gene>
    <name evidence="2" type="primary">LOC115627972</name>
</gene>
<protein>
    <submittedName>
        <fullName evidence="2">Uncharacterized protein LOC115627972</fullName>
    </submittedName>
</protein>
<sequence>MQTGSTQPAQSGSSKITIAPMQSVLTTILSEGSHMTWSLGPQESVERRVLKVLLHLETDFRSYYNLWRRGMVLQREAADMLWGLTQRYMIIMKADPTCICPQNYAIEPEEVLIAEYNVHYMIIQNSNEEQNFTLRSMRHNVVQFRKSCNKLDLTKETPFIMGDTFHKPIKFFIELVDELFNYFYSGYLKLDYMANQLDPLDLKPLEEYRELLNPSEEFEEYLMLSLTYCKCLVPEPCPRFVPDKCEETPPQTKQDLKKSRCLARRAEMMGETGEVKDTRPSSKTSIRAIKTKANVIKAYS</sequence>
<dbReference type="Proteomes" id="UP000504634">
    <property type="component" value="Unplaced"/>
</dbReference>
<dbReference type="AlphaFoldDB" id="A0A6J2TXV1"/>
<dbReference type="RefSeq" id="XP_030379727.1">
    <property type="nucleotide sequence ID" value="XM_030523867.1"/>
</dbReference>
<dbReference type="GeneID" id="115627972"/>
<organism evidence="1 2">
    <name type="scientific">Drosophila lebanonensis</name>
    <name type="common">Fruit fly</name>
    <name type="synonym">Scaptodrosophila lebanonensis</name>
    <dbReference type="NCBI Taxonomy" id="7225"/>
    <lineage>
        <taxon>Eukaryota</taxon>
        <taxon>Metazoa</taxon>
        <taxon>Ecdysozoa</taxon>
        <taxon>Arthropoda</taxon>
        <taxon>Hexapoda</taxon>
        <taxon>Insecta</taxon>
        <taxon>Pterygota</taxon>
        <taxon>Neoptera</taxon>
        <taxon>Endopterygota</taxon>
        <taxon>Diptera</taxon>
        <taxon>Brachycera</taxon>
        <taxon>Muscomorpha</taxon>
        <taxon>Ephydroidea</taxon>
        <taxon>Drosophilidae</taxon>
        <taxon>Scaptodrosophila</taxon>
    </lineage>
</organism>
<evidence type="ECO:0000313" key="2">
    <source>
        <dbReference type="RefSeq" id="XP_030379727.1"/>
    </source>
</evidence>
<dbReference type="OrthoDB" id="7824457at2759"/>
<evidence type="ECO:0000313" key="1">
    <source>
        <dbReference type="Proteomes" id="UP000504634"/>
    </source>
</evidence>
<accession>A0A6J2TXV1</accession>
<proteinExistence type="predicted"/>
<reference evidence="2" key="1">
    <citation type="submission" date="2025-08" db="UniProtKB">
        <authorList>
            <consortium name="RefSeq"/>
        </authorList>
    </citation>
    <scope>IDENTIFICATION</scope>
    <source>
        <strain evidence="2">11010-0011.00</strain>
        <tissue evidence="2">Whole body</tissue>
    </source>
</reference>
<name>A0A6J2TXV1_DROLE</name>